<gene>
    <name evidence="2" type="ORF">S03H2_42382</name>
</gene>
<feature type="region of interest" description="Disordered" evidence="1">
    <location>
        <begin position="88"/>
        <end position="151"/>
    </location>
</feature>
<organism evidence="2">
    <name type="scientific">marine sediment metagenome</name>
    <dbReference type="NCBI Taxonomy" id="412755"/>
    <lineage>
        <taxon>unclassified sequences</taxon>
        <taxon>metagenomes</taxon>
        <taxon>ecological metagenomes</taxon>
    </lineage>
</organism>
<dbReference type="EMBL" id="BARU01026378">
    <property type="protein sequence ID" value="GAH75964.1"/>
    <property type="molecule type" value="Genomic_DNA"/>
</dbReference>
<protein>
    <submittedName>
        <fullName evidence="2">Uncharacterized protein</fullName>
    </submittedName>
</protein>
<feature type="compositionally biased region" description="Basic and acidic residues" evidence="1">
    <location>
        <begin position="97"/>
        <end position="135"/>
    </location>
</feature>
<sequence>MAIDKGVHLEVLSKTNKGCKLRFSRKGQKDHIEEYTEEDAKRAGLLGKDNWMKHPTNMYFSRCVKNGLQSFDARLSLGLSTVEEMEDEGIVDILKPPSEKEEKPPEPEEEKKPQVSFTKTKDQPVAEPEKEEKPPEPPAPPGESEARDKELVVEDIKTYLDGGKVDKKLFKKWLGEELQPSKPDREFVGLKFGNWSFYRG</sequence>
<comment type="caution">
    <text evidence="2">The sequence shown here is derived from an EMBL/GenBank/DDBJ whole genome shotgun (WGS) entry which is preliminary data.</text>
</comment>
<feature type="non-terminal residue" evidence="2">
    <location>
        <position position="200"/>
    </location>
</feature>
<evidence type="ECO:0000256" key="1">
    <source>
        <dbReference type="SAM" id="MobiDB-lite"/>
    </source>
</evidence>
<evidence type="ECO:0000313" key="2">
    <source>
        <dbReference type="EMBL" id="GAH75964.1"/>
    </source>
</evidence>
<name>X1JCB0_9ZZZZ</name>
<accession>X1JCB0</accession>
<reference evidence="2" key="1">
    <citation type="journal article" date="2014" name="Front. Microbiol.">
        <title>High frequency of phylogenetically diverse reductive dehalogenase-homologous genes in deep subseafloor sedimentary metagenomes.</title>
        <authorList>
            <person name="Kawai M."/>
            <person name="Futagami T."/>
            <person name="Toyoda A."/>
            <person name="Takaki Y."/>
            <person name="Nishi S."/>
            <person name="Hori S."/>
            <person name="Arai W."/>
            <person name="Tsubouchi T."/>
            <person name="Morono Y."/>
            <person name="Uchiyama I."/>
            <person name="Ito T."/>
            <person name="Fujiyama A."/>
            <person name="Inagaki F."/>
            <person name="Takami H."/>
        </authorList>
    </citation>
    <scope>NUCLEOTIDE SEQUENCE</scope>
    <source>
        <strain evidence="2">Expedition CK06-06</strain>
    </source>
</reference>
<proteinExistence type="predicted"/>
<dbReference type="AlphaFoldDB" id="X1JCB0"/>